<reference evidence="3 4" key="1">
    <citation type="submission" date="2017-05" db="EMBL/GenBank/DDBJ databases">
        <title>Genomic insights into alkan degradation activity of Oleiphilus messinensis.</title>
        <authorList>
            <person name="Kozyavkin S.A."/>
            <person name="Slesarev A.I."/>
            <person name="Golyshin P.N."/>
            <person name="Korzhenkov A."/>
            <person name="Golyshina O.N."/>
            <person name="Toshchakov S.V."/>
        </authorList>
    </citation>
    <scope>NUCLEOTIDE SEQUENCE [LARGE SCALE GENOMIC DNA]</scope>
    <source>
        <strain evidence="3 4">ME102</strain>
    </source>
</reference>
<dbReference type="OrthoDB" id="8872210at2"/>
<dbReference type="SUPFAM" id="SSF75304">
    <property type="entry name" value="Amidase signature (AS) enzymes"/>
    <property type="match status" value="1"/>
</dbReference>
<proteinExistence type="predicted"/>
<dbReference type="InterPro" id="IPR052739">
    <property type="entry name" value="FAAH2"/>
</dbReference>
<gene>
    <name evidence="3" type="ORF">OLMES_5233</name>
</gene>
<dbReference type="InterPro" id="IPR036928">
    <property type="entry name" value="AS_sf"/>
</dbReference>
<dbReference type="PIRSF" id="PIRSF001221">
    <property type="entry name" value="Amidase_fungi"/>
    <property type="match status" value="1"/>
</dbReference>
<dbReference type="PANTHER" id="PTHR43372:SF4">
    <property type="entry name" value="FATTY-ACID AMIDE HYDROLASE 2"/>
    <property type="match status" value="1"/>
</dbReference>
<dbReference type="KEGG" id="ome:OLMES_5233"/>
<evidence type="ECO:0000259" key="2">
    <source>
        <dbReference type="Pfam" id="PF01425"/>
    </source>
</evidence>
<dbReference type="GO" id="GO:0012505">
    <property type="term" value="C:endomembrane system"/>
    <property type="evidence" value="ECO:0007669"/>
    <property type="project" value="TreeGrafter"/>
</dbReference>
<feature type="compositionally biased region" description="Basic and acidic residues" evidence="1">
    <location>
        <begin position="63"/>
        <end position="73"/>
    </location>
</feature>
<evidence type="ECO:0000256" key="1">
    <source>
        <dbReference type="SAM" id="MobiDB-lite"/>
    </source>
</evidence>
<dbReference type="NCBIfam" id="NF004816">
    <property type="entry name" value="PRK06170.1"/>
    <property type="match status" value="1"/>
</dbReference>
<dbReference type="PANTHER" id="PTHR43372">
    <property type="entry name" value="FATTY-ACID AMIDE HYDROLASE"/>
    <property type="match status" value="1"/>
</dbReference>
<sequence>MLSAKNGKPLYEQMSALEQVRQLETGETTSRALLEHYIQTVQDRNPAVNAVIATQLDTARRQADAADKARKQGESLGPLQGLPMTIKDSYEVPGMPCTSGNPDFKDYYPTGSAKAVQRLTDAGAIVFGKTNVPLMTADIQTYNRVYGTTSNPVNPARTAGGSSGGAAAALALGMTPLELGSDIGGSIRIPAHFCGVYGHKSTHGIIPLRGHVPGNPGDVREPELAVAGPMARHAEDLSFMLDIIADSSSTADRGWQLRLPRPRHEQLRQFRVLMWIEDEACPIENQMRAVYQKLKIQLEQAGVDVTVGAPLGKGLTEFYAPYAQQLSSKMMTFSPAIQRGLMRAAAPLIKGLGKMAPLPAHADSFYRGAGLSHAQWLNSVEQSMRLQEAFQTVFDQYDVILAPPTFCTAFAHDHSRFLASRKVQVDGINRHYADLFMWIAPATLLGLPSTCAPVGKTDQGMPVGVQIIGAPYMDKTTIRFAECLAAQSATTTAANAA</sequence>
<dbReference type="RefSeq" id="WP_087463912.1">
    <property type="nucleotide sequence ID" value="NZ_CP021425.1"/>
</dbReference>
<keyword evidence="4" id="KW-1185">Reference proteome</keyword>
<dbReference type="InterPro" id="IPR023631">
    <property type="entry name" value="Amidase_dom"/>
</dbReference>
<accession>A0A1Y0IF99</accession>
<dbReference type="EMBL" id="CP021425">
    <property type="protein sequence ID" value="ARU59217.1"/>
    <property type="molecule type" value="Genomic_DNA"/>
</dbReference>
<evidence type="ECO:0000313" key="4">
    <source>
        <dbReference type="Proteomes" id="UP000196027"/>
    </source>
</evidence>
<feature type="domain" description="Amidase" evidence="2">
    <location>
        <begin position="33"/>
        <end position="477"/>
    </location>
</feature>
<organism evidence="3 4">
    <name type="scientific">Oleiphilus messinensis</name>
    <dbReference type="NCBI Taxonomy" id="141451"/>
    <lineage>
        <taxon>Bacteria</taxon>
        <taxon>Pseudomonadati</taxon>
        <taxon>Pseudomonadota</taxon>
        <taxon>Gammaproteobacteria</taxon>
        <taxon>Oceanospirillales</taxon>
        <taxon>Oleiphilaceae</taxon>
        <taxon>Oleiphilus</taxon>
    </lineage>
</organism>
<feature type="region of interest" description="Disordered" evidence="1">
    <location>
        <begin position="63"/>
        <end position="84"/>
    </location>
</feature>
<name>A0A1Y0IF99_9GAMM</name>
<dbReference type="AlphaFoldDB" id="A0A1Y0IF99"/>
<evidence type="ECO:0000313" key="3">
    <source>
        <dbReference type="EMBL" id="ARU59217.1"/>
    </source>
</evidence>
<dbReference type="Gene3D" id="3.90.1300.10">
    <property type="entry name" value="Amidase signature (AS) domain"/>
    <property type="match status" value="1"/>
</dbReference>
<protein>
    <submittedName>
        <fullName evidence="3">Amidase</fullName>
    </submittedName>
</protein>
<dbReference type="Pfam" id="PF01425">
    <property type="entry name" value="Amidase"/>
    <property type="match status" value="1"/>
</dbReference>
<dbReference type="Proteomes" id="UP000196027">
    <property type="component" value="Chromosome"/>
</dbReference>